<name>A0ABZ2V2I2_9RHOB</name>
<dbReference type="EMBL" id="CP150951">
    <property type="protein sequence ID" value="WZC48703.1"/>
    <property type="molecule type" value="Genomic_DNA"/>
</dbReference>
<dbReference type="InterPro" id="IPR012337">
    <property type="entry name" value="RNaseH-like_sf"/>
</dbReference>
<dbReference type="PANTHER" id="PTHR47515:SF1">
    <property type="entry name" value="BLR2054 PROTEIN"/>
    <property type="match status" value="1"/>
</dbReference>
<dbReference type="PANTHER" id="PTHR47515">
    <property type="entry name" value="LOW CALCIUM RESPONSE LOCUS PROTEIN T"/>
    <property type="match status" value="1"/>
</dbReference>
<dbReference type="RefSeq" id="WP_341366816.1">
    <property type="nucleotide sequence ID" value="NZ_CP150951.2"/>
</dbReference>
<evidence type="ECO:0000259" key="1">
    <source>
        <dbReference type="Pfam" id="PF13683"/>
    </source>
</evidence>
<evidence type="ECO:0000313" key="3">
    <source>
        <dbReference type="Proteomes" id="UP001440612"/>
    </source>
</evidence>
<dbReference type="Pfam" id="PF13683">
    <property type="entry name" value="rve_3"/>
    <property type="match status" value="1"/>
</dbReference>
<accession>A0ABZ2V2I2</accession>
<dbReference type="SUPFAM" id="SSF53098">
    <property type="entry name" value="Ribonuclease H-like"/>
    <property type="match status" value="1"/>
</dbReference>
<dbReference type="InterPro" id="IPR001584">
    <property type="entry name" value="Integrase_cat-core"/>
</dbReference>
<keyword evidence="3" id="KW-1185">Reference proteome</keyword>
<dbReference type="Proteomes" id="UP001440612">
    <property type="component" value="Chromosome"/>
</dbReference>
<sequence>MTSHAVLRWRQDTDVGGHYIAHGKPMQNAFWESSKGQLRDECLNEYIFGNLAEARRIIQNWRIDHNTETPHTSVGGLARAVYANLNRNTPACLA</sequence>
<feature type="domain" description="Integrase catalytic" evidence="1">
    <location>
        <begin position="15"/>
        <end position="77"/>
    </location>
</feature>
<protein>
    <submittedName>
        <fullName evidence="2">Transposase</fullName>
    </submittedName>
</protein>
<proteinExistence type="predicted"/>
<evidence type="ECO:0000313" key="2">
    <source>
        <dbReference type="EMBL" id="WZC48703.1"/>
    </source>
</evidence>
<gene>
    <name evidence="2" type="ORF">AABB29_17980</name>
</gene>
<organism evidence="2 3">
    <name type="scientific">Yoonia phaeophyticola</name>
    <dbReference type="NCBI Taxonomy" id="3137369"/>
    <lineage>
        <taxon>Bacteria</taxon>
        <taxon>Pseudomonadati</taxon>
        <taxon>Pseudomonadota</taxon>
        <taxon>Alphaproteobacteria</taxon>
        <taxon>Rhodobacterales</taxon>
        <taxon>Paracoccaceae</taxon>
        <taxon>Yoonia</taxon>
    </lineage>
</organism>
<reference evidence="3" key="1">
    <citation type="submission" date="2024-04" db="EMBL/GenBank/DDBJ databases">
        <title>Phylogenomic analyses of a clade within the roseobacter group suggest taxonomic reassignments of species of the genera Aestuariivita, Citreicella, Loktanella, Nautella, Pelagibaca, Ruegeria, Thalassobius, Thiobacimonas and Tropicibacter, and the proposal o.</title>
        <authorList>
            <person name="Jeon C.O."/>
        </authorList>
    </citation>
    <scope>NUCLEOTIDE SEQUENCE [LARGE SCALE GENOMIC DNA]</scope>
    <source>
        <strain evidence="3">BS5-3</strain>
    </source>
</reference>